<dbReference type="AlphaFoldDB" id="X6N3S6"/>
<dbReference type="Proteomes" id="UP000023152">
    <property type="component" value="Unassembled WGS sequence"/>
</dbReference>
<evidence type="ECO:0000256" key="1">
    <source>
        <dbReference type="SAM" id="MobiDB-lite"/>
    </source>
</evidence>
<dbReference type="InterPro" id="IPR036404">
    <property type="entry name" value="Jacalin-like_lectin_dom_sf"/>
</dbReference>
<feature type="non-terminal residue" evidence="3">
    <location>
        <position position="1"/>
    </location>
</feature>
<proteinExistence type="predicted"/>
<evidence type="ECO:0000313" key="4">
    <source>
        <dbReference type="Proteomes" id="UP000023152"/>
    </source>
</evidence>
<dbReference type="SUPFAM" id="SSF51101">
    <property type="entry name" value="Mannose-binding lectins"/>
    <property type="match status" value="1"/>
</dbReference>
<name>X6N3S6_RETFI</name>
<organism evidence="3 4">
    <name type="scientific">Reticulomyxa filosa</name>
    <dbReference type="NCBI Taxonomy" id="46433"/>
    <lineage>
        <taxon>Eukaryota</taxon>
        <taxon>Sar</taxon>
        <taxon>Rhizaria</taxon>
        <taxon>Retaria</taxon>
        <taxon>Foraminifera</taxon>
        <taxon>Monothalamids</taxon>
        <taxon>Reticulomyxidae</taxon>
        <taxon>Reticulomyxa</taxon>
    </lineage>
</organism>
<comment type="caution">
    <text evidence="3">The sequence shown here is derived from an EMBL/GenBank/DDBJ whole genome shotgun (WGS) entry which is preliminary data.</text>
</comment>
<feature type="domain" description="Jacalin-type lectin" evidence="2">
    <location>
        <begin position="19"/>
        <end position="109"/>
    </location>
</feature>
<accession>X6N3S6</accession>
<gene>
    <name evidence="3" type="ORF">RFI_16288</name>
</gene>
<sequence>KYTCSWKQSKTVGPAISDGTKFSDVEAIAQGYRKMGQLQVCYDSHVHGLQVKWVDANGTLLSGSQHFSSRFSSKNIDIFILGSNEYINHVSGRFTTKYTYIHINIINIINIINKYLYTYILFCFVSHYNADQWINQLVIRTNFGRTKRFGQTLNGEPFDLDIPCDAEVIGFAGSYSAQLYTLAALYRPAVKPEKNNNNNNKNNNNNNNNIASTPCENDGHTDNETASVASKNGECIRLLESAKQHGFVVAAHVQHDDEH</sequence>
<evidence type="ECO:0000313" key="3">
    <source>
        <dbReference type="EMBL" id="ETO20920.1"/>
    </source>
</evidence>
<dbReference type="InterPro" id="IPR001229">
    <property type="entry name" value="Jacalin-like_lectin_dom"/>
</dbReference>
<dbReference type="Gene3D" id="2.100.10.30">
    <property type="entry name" value="Jacalin-like lectin domain"/>
    <property type="match status" value="1"/>
</dbReference>
<dbReference type="EMBL" id="ASPP01012107">
    <property type="protein sequence ID" value="ETO20920.1"/>
    <property type="molecule type" value="Genomic_DNA"/>
</dbReference>
<feature type="region of interest" description="Disordered" evidence="1">
    <location>
        <begin position="192"/>
        <end position="226"/>
    </location>
</feature>
<evidence type="ECO:0000259" key="2">
    <source>
        <dbReference type="Pfam" id="PF01419"/>
    </source>
</evidence>
<feature type="compositionally biased region" description="Low complexity" evidence="1">
    <location>
        <begin position="195"/>
        <end position="209"/>
    </location>
</feature>
<reference evidence="3 4" key="1">
    <citation type="journal article" date="2013" name="Curr. Biol.">
        <title>The Genome of the Foraminiferan Reticulomyxa filosa.</title>
        <authorList>
            <person name="Glockner G."/>
            <person name="Hulsmann N."/>
            <person name="Schleicher M."/>
            <person name="Noegel A.A."/>
            <person name="Eichinger L."/>
            <person name="Gallinger C."/>
            <person name="Pawlowski J."/>
            <person name="Sierra R."/>
            <person name="Euteneuer U."/>
            <person name="Pillet L."/>
            <person name="Moustafa A."/>
            <person name="Platzer M."/>
            <person name="Groth M."/>
            <person name="Szafranski K."/>
            <person name="Schliwa M."/>
        </authorList>
    </citation>
    <scope>NUCLEOTIDE SEQUENCE [LARGE SCALE GENOMIC DNA]</scope>
</reference>
<keyword evidence="4" id="KW-1185">Reference proteome</keyword>
<protein>
    <recommendedName>
        <fullName evidence="2">Jacalin-type lectin domain-containing protein</fullName>
    </recommendedName>
</protein>
<dbReference type="Pfam" id="PF01419">
    <property type="entry name" value="Jacalin"/>
    <property type="match status" value="1"/>
</dbReference>